<dbReference type="GO" id="GO:0006457">
    <property type="term" value="P:protein folding"/>
    <property type="evidence" value="ECO:0007669"/>
    <property type="project" value="TreeGrafter"/>
</dbReference>
<dbReference type="InterPro" id="IPR051063">
    <property type="entry name" value="PDI"/>
</dbReference>
<keyword evidence="3" id="KW-1133">Transmembrane helix</keyword>
<keyword evidence="7" id="KW-1185">Reference proteome</keyword>
<dbReference type="EC" id="5.3.4.1" evidence="6"/>
<evidence type="ECO:0000256" key="4">
    <source>
        <dbReference type="SAM" id="SignalP"/>
    </source>
</evidence>
<feature type="signal peptide" evidence="4">
    <location>
        <begin position="1"/>
        <end position="18"/>
    </location>
</feature>
<accession>A0AAF0ET00</accession>
<dbReference type="GO" id="GO:0005783">
    <property type="term" value="C:endoplasmic reticulum"/>
    <property type="evidence" value="ECO:0007669"/>
    <property type="project" value="TreeGrafter"/>
</dbReference>
<dbReference type="SUPFAM" id="SSF52833">
    <property type="entry name" value="Thioredoxin-like"/>
    <property type="match status" value="2"/>
</dbReference>
<evidence type="ECO:0000259" key="5">
    <source>
        <dbReference type="PROSITE" id="PS51352"/>
    </source>
</evidence>
<name>A0AAF0ET00_9BASI</name>
<evidence type="ECO:0000313" key="6">
    <source>
        <dbReference type="EMBL" id="WFD33836.1"/>
    </source>
</evidence>
<evidence type="ECO:0000256" key="1">
    <source>
        <dbReference type="ARBA" id="ARBA00006347"/>
    </source>
</evidence>
<dbReference type="AlphaFoldDB" id="A0AAF0ET00"/>
<reference evidence="6" key="1">
    <citation type="submission" date="2023-03" db="EMBL/GenBank/DDBJ databases">
        <title>Mating type loci evolution in Malassezia.</title>
        <authorList>
            <person name="Coelho M.A."/>
        </authorList>
    </citation>
    <scope>NUCLEOTIDE SEQUENCE</scope>
    <source>
        <strain evidence="6">CBS 11721</strain>
    </source>
</reference>
<feature type="chain" id="PRO_5041973476" evidence="4">
    <location>
        <begin position="19"/>
        <end position="570"/>
    </location>
</feature>
<dbReference type="InterPro" id="IPR017937">
    <property type="entry name" value="Thioredoxin_CS"/>
</dbReference>
<comment type="similarity">
    <text evidence="1">Belongs to the protein disulfide isomerase family.</text>
</comment>
<dbReference type="CDD" id="cd02961">
    <property type="entry name" value="PDI_a_family"/>
    <property type="match status" value="2"/>
</dbReference>
<feature type="transmembrane region" description="Helical" evidence="3">
    <location>
        <begin position="534"/>
        <end position="553"/>
    </location>
</feature>
<dbReference type="PROSITE" id="PS51352">
    <property type="entry name" value="THIOREDOXIN_2"/>
    <property type="match status" value="2"/>
</dbReference>
<keyword evidence="3" id="KW-0472">Membrane</keyword>
<keyword evidence="6" id="KW-0413">Isomerase</keyword>
<evidence type="ECO:0000313" key="7">
    <source>
        <dbReference type="Proteomes" id="UP001219933"/>
    </source>
</evidence>
<feature type="domain" description="Thioredoxin" evidence="5">
    <location>
        <begin position="10"/>
        <end position="138"/>
    </location>
</feature>
<dbReference type="InterPro" id="IPR036249">
    <property type="entry name" value="Thioredoxin-like_sf"/>
</dbReference>
<dbReference type="PROSITE" id="PS00194">
    <property type="entry name" value="THIOREDOXIN_1"/>
    <property type="match status" value="1"/>
</dbReference>
<dbReference type="Gene3D" id="3.40.30.10">
    <property type="entry name" value="Glutaredoxin"/>
    <property type="match status" value="2"/>
</dbReference>
<keyword evidence="3" id="KW-0812">Transmembrane</keyword>
<protein>
    <submittedName>
        <fullName evidence="6">Protein disulfide-isomerase</fullName>
        <ecNumber evidence="6">5.3.4.1</ecNumber>
    </submittedName>
</protein>
<organism evidence="6 7">
    <name type="scientific">Malassezia cuniculi</name>
    <dbReference type="NCBI Taxonomy" id="948313"/>
    <lineage>
        <taxon>Eukaryota</taxon>
        <taxon>Fungi</taxon>
        <taxon>Dikarya</taxon>
        <taxon>Basidiomycota</taxon>
        <taxon>Ustilaginomycotina</taxon>
        <taxon>Malasseziomycetes</taxon>
        <taxon>Malasseziales</taxon>
        <taxon>Malasseziaceae</taxon>
        <taxon>Malassezia</taxon>
    </lineage>
</organism>
<dbReference type="GO" id="GO:0003756">
    <property type="term" value="F:protein disulfide isomerase activity"/>
    <property type="evidence" value="ECO:0007669"/>
    <property type="project" value="UniProtKB-EC"/>
</dbReference>
<dbReference type="Pfam" id="PF00085">
    <property type="entry name" value="Thioredoxin"/>
    <property type="match status" value="2"/>
</dbReference>
<feature type="domain" description="Thioredoxin" evidence="5">
    <location>
        <begin position="160"/>
        <end position="296"/>
    </location>
</feature>
<gene>
    <name evidence="6" type="ORF">MCUN1_000656</name>
</gene>
<keyword evidence="2 4" id="KW-0732">Signal</keyword>
<proteinExistence type="inferred from homology"/>
<dbReference type="InterPro" id="IPR013766">
    <property type="entry name" value="Thioredoxin_domain"/>
</dbReference>
<dbReference type="Proteomes" id="UP001219933">
    <property type="component" value="Chromosome 1"/>
</dbReference>
<dbReference type="PANTHER" id="PTHR45672">
    <property type="entry name" value="PROTEIN DISULFIDE-ISOMERASE C17H9.14C-RELATED"/>
    <property type="match status" value="1"/>
</dbReference>
<evidence type="ECO:0000256" key="2">
    <source>
        <dbReference type="ARBA" id="ARBA00022729"/>
    </source>
</evidence>
<evidence type="ECO:0000256" key="3">
    <source>
        <dbReference type="SAM" id="Phobius"/>
    </source>
</evidence>
<dbReference type="PANTHER" id="PTHR45672:SF3">
    <property type="entry name" value="THIOREDOXIN DOMAIN-CONTAINING PROTEIN 5"/>
    <property type="match status" value="1"/>
</dbReference>
<dbReference type="EMBL" id="CP119877">
    <property type="protein sequence ID" value="WFD33836.1"/>
    <property type="molecule type" value="Genomic_DNA"/>
</dbReference>
<sequence length="570" mass="62457">MHVAIWALAAVLGAFVRAAPVESAFPDGTELHESNFTLTQSNAWFVEFFRPKCRMCQRFSPVWADLEREMAPHRTAFPSAPFTLARVNCDVWMDLCTRQDINSYPTFQLYLDGVLADKDADVEQTFESVSQYIVNASTTYHRAKGLLPAESVSSGAASGSSSAAAATAGSAAAAAAAIVERPVMIEFGGESLPDLAALDKLVGPEHGQGATFVKYYAAWCPHCQAMAADFQELAERVHDEINVVAVACPDYPDVCNAHGIQGFPTLHLYQNGTKTTFEGARSTQNMHRWLIDSGAVKGVTTVDAASFDARRSSRDTTFLLVSEDDKAFGTLARAAANLPMRVTALASTDETLRRRFGPQTALMVFKDGQYTVPAGRFSGTFGQDELSAWLELEWHPTLTAMSGTNSREILYFLAVLPNSSPAEIERVRRLAIAWRSGNRPAARFAWIESTARDVLLNKHHIELPPFDGVLVVAHPRDHRYTASRFTSEHSALEWLARAVPGDPSIETFSYGNLLYRGMAQARVAGTEIQGMANAHPLVGLVALCGVLMLVPRVRRMLFRLFARPTAHKMV</sequence>